<accession>A0AAV5UGU2</accession>
<name>A0AAV5UGU2_9BILA</name>
<feature type="non-terminal residue" evidence="2">
    <location>
        <position position="100"/>
    </location>
</feature>
<dbReference type="PANTHER" id="PTHR38614:SF1">
    <property type="entry name" value="G_PROTEIN_RECEP_F1_2 DOMAIN-CONTAINING PROTEIN"/>
    <property type="match status" value="1"/>
</dbReference>
<keyword evidence="3" id="KW-1185">Reference proteome</keyword>
<dbReference type="InterPro" id="IPR010601">
    <property type="entry name" value="DUF1182"/>
</dbReference>
<gene>
    <name evidence="2" type="ORF">PENTCL1PPCAC_28343</name>
</gene>
<proteinExistence type="predicted"/>
<feature type="non-terminal residue" evidence="2">
    <location>
        <position position="1"/>
    </location>
</feature>
<keyword evidence="1" id="KW-0472">Membrane</keyword>
<evidence type="ECO:0000313" key="3">
    <source>
        <dbReference type="Proteomes" id="UP001432027"/>
    </source>
</evidence>
<organism evidence="2 3">
    <name type="scientific">Pristionchus entomophagus</name>
    <dbReference type="NCBI Taxonomy" id="358040"/>
    <lineage>
        <taxon>Eukaryota</taxon>
        <taxon>Metazoa</taxon>
        <taxon>Ecdysozoa</taxon>
        <taxon>Nematoda</taxon>
        <taxon>Chromadorea</taxon>
        <taxon>Rhabditida</taxon>
        <taxon>Rhabditina</taxon>
        <taxon>Diplogasteromorpha</taxon>
        <taxon>Diplogasteroidea</taxon>
        <taxon>Neodiplogasteridae</taxon>
        <taxon>Pristionchus</taxon>
    </lineage>
</organism>
<comment type="caution">
    <text evidence="2">The sequence shown here is derived from an EMBL/GenBank/DDBJ whole genome shotgun (WGS) entry which is preliminary data.</text>
</comment>
<protein>
    <recommendedName>
        <fullName evidence="4">Sugar phosphate transporter domain-containing protein</fullName>
    </recommendedName>
</protein>
<evidence type="ECO:0000313" key="2">
    <source>
        <dbReference type="EMBL" id="GMT06169.1"/>
    </source>
</evidence>
<dbReference type="AlphaFoldDB" id="A0AAV5UGU2"/>
<dbReference type="EMBL" id="BTSX01000006">
    <property type="protein sequence ID" value="GMT06169.1"/>
    <property type="molecule type" value="Genomic_DNA"/>
</dbReference>
<reference evidence="2" key="1">
    <citation type="submission" date="2023-10" db="EMBL/GenBank/DDBJ databases">
        <title>Genome assembly of Pristionchus species.</title>
        <authorList>
            <person name="Yoshida K."/>
            <person name="Sommer R.J."/>
        </authorList>
    </citation>
    <scope>NUCLEOTIDE SEQUENCE</scope>
    <source>
        <strain evidence="2">RS0144</strain>
    </source>
</reference>
<sequence>HGETMSLHFSDNSTFASSYRPQATTLSCILWCNLVQVAFIAYCTFKHSSKVAAHKECVLFPIFTQALLSLPQTFFLTWFAVFVGKEIPTTVLTCTSIKLI</sequence>
<dbReference type="Proteomes" id="UP001432027">
    <property type="component" value="Unassembled WGS sequence"/>
</dbReference>
<keyword evidence="1" id="KW-1133">Transmembrane helix</keyword>
<keyword evidence="1" id="KW-0812">Transmembrane</keyword>
<evidence type="ECO:0000256" key="1">
    <source>
        <dbReference type="SAM" id="Phobius"/>
    </source>
</evidence>
<feature type="transmembrane region" description="Helical" evidence="1">
    <location>
        <begin position="23"/>
        <end position="45"/>
    </location>
</feature>
<dbReference type="PANTHER" id="PTHR38614">
    <property type="entry name" value="PROTEIN CBG09954"/>
    <property type="match status" value="1"/>
</dbReference>
<evidence type="ECO:0008006" key="4">
    <source>
        <dbReference type="Google" id="ProtNLM"/>
    </source>
</evidence>
<feature type="transmembrane region" description="Helical" evidence="1">
    <location>
        <begin position="57"/>
        <end position="81"/>
    </location>
</feature>